<feature type="region of interest" description="Disordered" evidence="1">
    <location>
        <begin position="181"/>
        <end position="229"/>
    </location>
</feature>
<comment type="caution">
    <text evidence="3">The sequence shown here is derived from an EMBL/GenBank/DDBJ whole genome shotgun (WGS) entry which is preliminary data.</text>
</comment>
<evidence type="ECO:0000256" key="1">
    <source>
        <dbReference type="SAM" id="MobiDB-lite"/>
    </source>
</evidence>
<evidence type="ECO:0000256" key="2">
    <source>
        <dbReference type="SAM" id="SignalP"/>
    </source>
</evidence>
<reference evidence="3 4" key="2">
    <citation type="submission" date="2017-02" db="EMBL/GenBank/DDBJ databases">
        <title>A genome survey and senescence transcriptome analysis in Lentinula edodes.</title>
        <authorList>
            <person name="Sakamoto Y."/>
            <person name="Nakade K."/>
            <person name="Sato S."/>
            <person name="Yoshida Y."/>
            <person name="Miyazaki K."/>
            <person name="Natsume S."/>
            <person name="Konno N."/>
        </authorList>
    </citation>
    <scope>NUCLEOTIDE SEQUENCE [LARGE SCALE GENOMIC DNA]</scope>
    <source>
        <strain evidence="3 4">NBRC 111202</strain>
    </source>
</reference>
<dbReference type="Proteomes" id="UP000188533">
    <property type="component" value="Unassembled WGS sequence"/>
</dbReference>
<dbReference type="AlphaFoldDB" id="A0A1Q3EEF4"/>
<gene>
    <name evidence="3" type="ORF">LENED_007387</name>
</gene>
<evidence type="ECO:0000313" key="3">
    <source>
        <dbReference type="EMBL" id="GAW05524.1"/>
    </source>
</evidence>
<feature type="region of interest" description="Disordered" evidence="1">
    <location>
        <begin position="27"/>
        <end position="95"/>
    </location>
</feature>
<dbReference type="EMBL" id="BDGU01000257">
    <property type="protein sequence ID" value="GAW05524.1"/>
    <property type="molecule type" value="Genomic_DNA"/>
</dbReference>
<evidence type="ECO:0000313" key="4">
    <source>
        <dbReference type="Proteomes" id="UP000188533"/>
    </source>
</evidence>
<reference evidence="3 4" key="1">
    <citation type="submission" date="2016-08" db="EMBL/GenBank/DDBJ databases">
        <authorList>
            <consortium name="Lentinula edodes genome sequencing consortium"/>
            <person name="Sakamoto Y."/>
            <person name="Nakade K."/>
            <person name="Sato S."/>
            <person name="Yoshida Y."/>
            <person name="Miyazaki K."/>
            <person name="Natsume S."/>
            <person name="Konno N."/>
        </authorList>
    </citation>
    <scope>NUCLEOTIDE SEQUENCE [LARGE SCALE GENOMIC DNA]</scope>
    <source>
        <strain evidence="3 4">NBRC 111202</strain>
    </source>
</reference>
<name>A0A1Q3EEF4_LENED</name>
<feature type="chain" id="PRO_5012253352" evidence="2">
    <location>
        <begin position="29"/>
        <end position="240"/>
    </location>
</feature>
<feature type="compositionally biased region" description="Low complexity" evidence="1">
    <location>
        <begin position="41"/>
        <end position="87"/>
    </location>
</feature>
<sequence length="240" mass="24958">MQPVRPKMKKIILAGFVACMSLFGSSSGAPVPRHRARHPAESTTASLPASSPSSTTTTTTRSAAANGPTTSSRNPSSSSPSSRGSPTASPPRPSSFSLGLNLGQFDYAAAGIARRVSRVFVKRMSAGSSRSMGSARSTQVVQVVQKGGGEEGDRTATAAMTTNLVPVVEAGSASSLNFVDEEEEERGRVPVSIPVHGPRAAGQLDNEGHEPGMLRSTKESESESGEMVTPDIRACRWGCI</sequence>
<accession>A0A1Q3EEF4</accession>
<feature type="signal peptide" evidence="2">
    <location>
        <begin position="1"/>
        <end position="28"/>
    </location>
</feature>
<feature type="compositionally biased region" description="Basic and acidic residues" evidence="1">
    <location>
        <begin position="206"/>
        <end position="221"/>
    </location>
</feature>
<keyword evidence="4" id="KW-1185">Reference proteome</keyword>
<keyword evidence="2" id="KW-0732">Signal</keyword>
<proteinExistence type="predicted"/>
<organism evidence="3 4">
    <name type="scientific">Lentinula edodes</name>
    <name type="common">Shiitake mushroom</name>
    <name type="synonym">Lentinus edodes</name>
    <dbReference type="NCBI Taxonomy" id="5353"/>
    <lineage>
        <taxon>Eukaryota</taxon>
        <taxon>Fungi</taxon>
        <taxon>Dikarya</taxon>
        <taxon>Basidiomycota</taxon>
        <taxon>Agaricomycotina</taxon>
        <taxon>Agaricomycetes</taxon>
        <taxon>Agaricomycetidae</taxon>
        <taxon>Agaricales</taxon>
        <taxon>Marasmiineae</taxon>
        <taxon>Omphalotaceae</taxon>
        <taxon>Lentinula</taxon>
    </lineage>
</organism>
<protein>
    <submittedName>
        <fullName evidence="3">Uncharacterized protein</fullName>
    </submittedName>
</protein>